<dbReference type="InterPro" id="IPR012337">
    <property type="entry name" value="RNaseH-like_sf"/>
</dbReference>
<dbReference type="EMBL" id="JAVYJV010000008">
    <property type="protein sequence ID" value="KAK4364235.1"/>
    <property type="molecule type" value="Genomic_DNA"/>
</dbReference>
<accession>A0AAE1S6K0</accession>
<dbReference type="InterPro" id="IPR036397">
    <property type="entry name" value="RNaseH_sf"/>
</dbReference>
<organism evidence="2 3">
    <name type="scientific">Anisodus tanguticus</name>
    <dbReference type="NCBI Taxonomy" id="243964"/>
    <lineage>
        <taxon>Eukaryota</taxon>
        <taxon>Viridiplantae</taxon>
        <taxon>Streptophyta</taxon>
        <taxon>Embryophyta</taxon>
        <taxon>Tracheophyta</taxon>
        <taxon>Spermatophyta</taxon>
        <taxon>Magnoliopsida</taxon>
        <taxon>eudicotyledons</taxon>
        <taxon>Gunneridae</taxon>
        <taxon>Pentapetalae</taxon>
        <taxon>asterids</taxon>
        <taxon>lamiids</taxon>
        <taxon>Solanales</taxon>
        <taxon>Solanaceae</taxon>
        <taxon>Solanoideae</taxon>
        <taxon>Hyoscyameae</taxon>
        <taxon>Anisodus</taxon>
    </lineage>
</organism>
<protein>
    <recommendedName>
        <fullName evidence="1">RNase H type-1 domain-containing protein</fullName>
    </recommendedName>
</protein>
<dbReference type="AlphaFoldDB" id="A0AAE1S6K0"/>
<evidence type="ECO:0000313" key="3">
    <source>
        <dbReference type="Proteomes" id="UP001291623"/>
    </source>
</evidence>
<dbReference type="GO" id="GO:0004523">
    <property type="term" value="F:RNA-DNA hybrid ribonuclease activity"/>
    <property type="evidence" value="ECO:0007669"/>
    <property type="project" value="InterPro"/>
</dbReference>
<proteinExistence type="predicted"/>
<name>A0AAE1S6K0_9SOLA</name>
<dbReference type="GO" id="GO:0003676">
    <property type="term" value="F:nucleic acid binding"/>
    <property type="evidence" value="ECO:0007669"/>
    <property type="project" value="InterPro"/>
</dbReference>
<sequence length="77" mass="8461">MFVDDSLQKEKKMASMGVAAMDSCGHLLRVVGIPIEFIRKSIIAEALAIREALENTKENGWSKVQILSDAIVVVDMV</sequence>
<comment type="caution">
    <text evidence="2">The sequence shown here is derived from an EMBL/GenBank/DDBJ whole genome shotgun (WGS) entry which is preliminary data.</text>
</comment>
<gene>
    <name evidence="2" type="ORF">RND71_015593</name>
</gene>
<dbReference type="InterPro" id="IPR002156">
    <property type="entry name" value="RNaseH_domain"/>
</dbReference>
<dbReference type="SUPFAM" id="SSF53098">
    <property type="entry name" value="Ribonuclease H-like"/>
    <property type="match status" value="1"/>
</dbReference>
<keyword evidence="3" id="KW-1185">Reference proteome</keyword>
<evidence type="ECO:0000313" key="2">
    <source>
        <dbReference type="EMBL" id="KAK4364235.1"/>
    </source>
</evidence>
<dbReference type="Proteomes" id="UP001291623">
    <property type="component" value="Unassembled WGS sequence"/>
</dbReference>
<reference evidence="2" key="1">
    <citation type="submission" date="2023-12" db="EMBL/GenBank/DDBJ databases">
        <title>Genome assembly of Anisodus tanguticus.</title>
        <authorList>
            <person name="Wang Y.-J."/>
        </authorList>
    </citation>
    <scope>NUCLEOTIDE SEQUENCE</scope>
    <source>
        <strain evidence="2">KB-2021</strain>
        <tissue evidence="2">Leaf</tissue>
    </source>
</reference>
<dbReference type="Pfam" id="PF13456">
    <property type="entry name" value="RVT_3"/>
    <property type="match status" value="1"/>
</dbReference>
<evidence type="ECO:0000259" key="1">
    <source>
        <dbReference type="Pfam" id="PF13456"/>
    </source>
</evidence>
<dbReference type="Gene3D" id="3.30.420.10">
    <property type="entry name" value="Ribonuclease H-like superfamily/Ribonuclease H"/>
    <property type="match status" value="1"/>
</dbReference>
<feature type="domain" description="RNase H type-1" evidence="1">
    <location>
        <begin position="5"/>
        <end position="76"/>
    </location>
</feature>